<accession>A0AAV7ZCD1</accession>
<dbReference type="PANTHER" id="PTHR21443:SF0">
    <property type="entry name" value="CONSERVED OLIGOMERIC GOLGI COMPLEX SUBUNIT 7"/>
    <property type="match status" value="1"/>
</dbReference>
<proteinExistence type="inferred from homology"/>
<dbReference type="GO" id="GO:0007030">
    <property type="term" value="P:Golgi organization"/>
    <property type="evidence" value="ECO:0007669"/>
    <property type="project" value="TreeGrafter"/>
</dbReference>
<dbReference type="InterPro" id="IPR019335">
    <property type="entry name" value="COG7"/>
</dbReference>
<evidence type="ECO:0000256" key="3">
    <source>
        <dbReference type="ARBA" id="ARBA00020984"/>
    </source>
</evidence>
<evidence type="ECO:0000256" key="5">
    <source>
        <dbReference type="ARBA" id="ARBA00022927"/>
    </source>
</evidence>
<evidence type="ECO:0000256" key="9">
    <source>
        <dbReference type="SAM" id="Coils"/>
    </source>
</evidence>
<evidence type="ECO:0000313" key="10">
    <source>
        <dbReference type="EMBL" id="KAJ3439559.1"/>
    </source>
</evidence>
<dbReference type="EMBL" id="JANTQA010000032">
    <property type="protein sequence ID" value="KAJ3439559.1"/>
    <property type="molecule type" value="Genomic_DNA"/>
</dbReference>
<dbReference type="PANTHER" id="PTHR21443">
    <property type="entry name" value="CONSERVED OLIGOMERIC GOLGI COMPLEX COMPONENT 7"/>
    <property type="match status" value="1"/>
</dbReference>
<comment type="subcellular location">
    <subcellularLocation>
        <location evidence="1">Golgi apparatus membrane</location>
        <topology evidence="1">Peripheral membrane protein</topology>
    </subcellularLocation>
</comment>
<dbReference type="Proteomes" id="UP001146793">
    <property type="component" value="Unassembled WGS sequence"/>
</dbReference>
<keyword evidence="5" id="KW-0653">Protein transport</keyword>
<dbReference type="GO" id="GO:0000139">
    <property type="term" value="C:Golgi membrane"/>
    <property type="evidence" value="ECO:0007669"/>
    <property type="project" value="UniProtKB-SubCell"/>
</dbReference>
<evidence type="ECO:0000256" key="4">
    <source>
        <dbReference type="ARBA" id="ARBA00022448"/>
    </source>
</evidence>
<dbReference type="GO" id="GO:0006890">
    <property type="term" value="P:retrograde vesicle-mediated transport, Golgi to endoplasmic reticulum"/>
    <property type="evidence" value="ECO:0007669"/>
    <property type="project" value="TreeGrafter"/>
</dbReference>
<comment type="similarity">
    <text evidence="2">Belongs to the COG7 family.</text>
</comment>
<gene>
    <name evidence="10" type="ORF">M0812_15591</name>
</gene>
<dbReference type="GO" id="GO:0006886">
    <property type="term" value="P:intracellular protein transport"/>
    <property type="evidence" value="ECO:0007669"/>
    <property type="project" value="InterPro"/>
</dbReference>
<organism evidence="10 11">
    <name type="scientific">Anaeramoeba flamelloides</name>
    <dbReference type="NCBI Taxonomy" id="1746091"/>
    <lineage>
        <taxon>Eukaryota</taxon>
        <taxon>Metamonada</taxon>
        <taxon>Anaeramoebidae</taxon>
        <taxon>Anaeramoeba</taxon>
    </lineage>
</organism>
<name>A0AAV7ZCD1_9EUKA</name>
<protein>
    <recommendedName>
        <fullName evidence="3">Conserved oligomeric Golgi complex subunit 7</fullName>
    </recommendedName>
    <alternativeName>
        <fullName evidence="8">Component of oligomeric Golgi complex 7</fullName>
    </alternativeName>
</protein>
<dbReference type="GO" id="GO:0017119">
    <property type="term" value="C:Golgi transport complex"/>
    <property type="evidence" value="ECO:0007669"/>
    <property type="project" value="InterPro"/>
</dbReference>
<evidence type="ECO:0000313" key="11">
    <source>
        <dbReference type="Proteomes" id="UP001146793"/>
    </source>
</evidence>
<evidence type="ECO:0000256" key="2">
    <source>
        <dbReference type="ARBA" id="ARBA00005831"/>
    </source>
</evidence>
<dbReference type="Pfam" id="PF10191">
    <property type="entry name" value="COG7"/>
    <property type="match status" value="1"/>
</dbReference>
<keyword evidence="6" id="KW-0333">Golgi apparatus</keyword>
<evidence type="ECO:0000256" key="1">
    <source>
        <dbReference type="ARBA" id="ARBA00004395"/>
    </source>
</evidence>
<keyword evidence="4" id="KW-0813">Transport</keyword>
<evidence type="ECO:0000256" key="6">
    <source>
        <dbReference type="ARBA" id="ARBA00023034"/>
    </source>
</evidence>
<evidence type="ECO:0000256" key="8">
    <source>
        <dbReference type="ARBA" id="ARBA00031345"/>
    </source>
</evidence>
<feature type="coiled-coil region" evidence="9">
    <location>
        <begin position="121"/>
        <end position="161"/>
    </location>
</feature>
<evidence type="ECO:0000256" key="7">
    <source>
        <dbReference type="ARBA" id="ARBA00023136"/>
    </source>
</evidence>
<keyword evidence="7" id="KW-0472">Membrane</keyword>
<comment type="caution">
    <text evidence="10">The sequence shown here is derived from an EMBL/GenBank/DDBJ whole genome shotgun (WGS) entry which is preliminary data.</text>
</comment>
<reference evidence="10" key="1">
    <citation type="submission" date="2022-08" db="EMBL/GenBank/DDBJ databases">
        <title>Novel sulphate-reducing endosymbionts in the free-living metamonad Anaeramoeba.</title>
        <authorList>
            <person name="Jerlstrom-Hultqvist J."/>
            <person name="Cepicka I."/>
            <person name="Gallot-Lavallee L."/>
            <person name="Salas-Leiva D."/>
            <person name="Curtis B.A."/>
            <person name="Zahonova K."/>
            <person name="Pipaliya S."/>
            <person name="Dacks J."/>
            <person name="Roger A.J."/>
        </authorList>
    </citation>
    <scope>NUCLEOTIDE SEQUENCE</scope>
    <source>
        <strain evidence="10">Busselton2</strain>
    </source>
</reference>
<sequence>MTYFTGLYDQKTNIKKWVNEIFKKKVLTSQETSRNFLSTIEDYENNLPNLINECYQEHQKVNTKIDQVDQRLSQSIPQIIVGSSEIQQNTEKFQEKMNLISQQLTQTEKRTNKSFGSVYELNRLLKRINECEEHLQRVDKISKLQLELESILETNNFLEIAAKLSELKSYLSGTLSNINQFAQLDRDCDQKINKVLSTVNPLLVQSISNSNTGKKIISNYSSFFYYDFPIKKQKFLVNIPKYFSSL</sequence>
<keyword evidence="9" id="KW-0175">Coiled coil</keyword>
<dbReference type="AlphaFoldDB" id="A0AAV7ZCD1"/>